<evidence type="ECO:0000256" key="1">
    <source>
        <dbReference type="SAM" id="MobiDB-lite"/>
    </source>
</evidence>
<dbReference type="AlphaFoldDB" id="A0A918HEY5"/>
<protein>
    <submittedName>
        <fullName evidence="2">Uncharacterized protein</fullName>
    </submittedName>
</protein>
<comment type="caution">
    <text evidence="2">The sequence shown here is derived from an EMBL/GenBank/DDBJ whole genome shotgun (WGS) entry which is preliminary data.</text>
</comment>
<dbReference type="EMBL" id="BMSA01000011">
    <property type="protein sequence ID" value="GGT58200.1"/>
    <property type="molecule type" value="Genomic_DNA"/>
</dbReference>
<dbReference type="Proteomes" id="UP000646776">
    <property type="component" value="Unassembled WGS sequence"/>
</dbReference>
<reference evidence="2" key="2">
    <citation type="submission" date="2020-09" db="EMBL/GenBank/DDBJ databases">
        <authorList>
            <person name="Sun Q."/>
            <person name="Ohkuma M."/>
        </authorList>
    </citation>
    <scope>NUCLEOTIDE SEQUENCE</scope>
    <source>
        <strain evidence="2">JCM 4125</strain>
    </source>
</reference>
<evidence type="ECO:0000313" key="3">
    <source>
        <dbReference type="Proteomes" id="UP000646776"/>
    </source>
</evidence>
<feature type="region of interest" description="Disordered" evidence="1">
    <location>
        <begin position="200"/>
        <end position="238"/>
    </location>
</feature>
<gene>
    <name evidence="2" type="ORF">GCM10010226_39220</name>
</gene>
<accession>A0A918HEY5</accession>
<proteinExistence type="predicted"/>
<evidence type="ECO:0000313" key="2">
    <source>
        <dbReference type="EMBL" id="GGT58200.1"/>
    </source>
</evidence>
<name>A0A918HEY5_9ACTN</name>
<sequence>MSVRRSGVSFAGAMYDSTSAVDPRVRELADQMAGVPAAQLPPGLGGQPLHLGVQLLARDVGRVGEEPLAGGEGLRQVVPQPVLDRVVAEDEGPPEVGLVLLEDRPEVGEHDVVRTDHPVRRVLPVRLERVRPGPHDPLVPVPGGAEQFVREIPDAVADRPLPGPRHHQAAPVDLREQPNGLRLCVQQPCRTRGFVVIRHGGERTFPSPSRQSDKSGPPGAFEAGAAESSPEGRTAPGW</sequence>
<reference evidence="2" key="1">
    <citation type="journal article" date="2014" name="Int. J. Syst. Evol. Microbiol.">
        <title>Complete genome sequence of Corynebacterium casei LMG S-19264T (=DSM 44701T), isolated from a smear-ripened cheese.</title>
        <authorList>
            <consortium name="US DOE Joint Genome Institute (JGI-PGF)"/>
            <person name="Walter F."/>
            <person name="Albersmeier A."/>
            <person name="Kalinowski J."/>
            <person name="Ruckert C."/>
        </authorList>
    </citation>
    <scope>NUCLEOTIDE SEQUENCE</scope>
    <source>
        <strain evidence="2">JCM 4125</strain>
    </source>
</reference>
<feature type="compositionally biased region" description="Low complexity" evidence="1">
    <location>
        <begin position="215"/>
        <end position="232"/>
    </location>
</feature>
<keyword evidence="3" id="KW-1185">Reference proteome</keyword>
<organism evidence="2 3">
    <name type="scientific">Streptomyces phaeofaciens</name>
    <dbReference type="NCBI Taxonomy" id="68254"/>
    <lineage>
        <taxon>Bacteria</taxon>
        <taxon>Bacillati</taxon>
        <taxon>Actinomycetota</taxon>
        <taxon>Actinomycetes</taxon>
        <taxon>Kitasatosporales</taxon>
        <taxon>Streptomycetaceae</taxon>
        <taxon>Streptomyces</taxon>
    </lineage>
</organism>